<name>A0A9W6FFN6_9FIRM</name>
<dbReference type="AlphaFoldDB" id="A0A9W6FFN6"/>
<dbReference type="EMBL" id="BSCH01000011">
    <property type="protein sequence ID" value="GLG90454.1"/>
    <property type="molecule type" value="Genomic_DNA"/>
</dbReference>
<sequence length="73" mass="7848">MKNNRYLTVGLLTGFIVGGCIGVLAWAFLQNLFAIPICASIGMLIGIVIGTVIDYEKTSKEIDKIDDSLKGKS</sequence>
<dbReference type="PROSITE" id="PS51257">
    <property type="entry name" value="PROKAR_LIPOPROTEIN"/>
    <property type="match status" value="1"/>
</dbReference>
<dbReference type="RefSeq" id="WP_033126279.1">
    <property type="nucleotide sequence ID" value="NZ_BSCH01000011.1"/>
</dbReference>
<proteinExistence type="predicted"/>
<keyword evidence="1" id="KW-0472">Membrane</keyword>
<gene>
    <name evidence="2" type="ORF">Selli2_18810</name>
</gene>
<reference evidence="2" key="3">
    <citation type="journal article" date="2023" name="Int. J. Syst. Evol. Microbiol.">
        <title>Sellimonas catena sp. nov., isolated from human faeces.</title>
        <authorList>
            <person name="Hisatomi A."/>
            <person name="Ohkuma M."/>
            <person name="Sakamoto M."/>
        </authorList>
    </citation>
    <scope>NUCLEOTIDE SEQUENCE</scope>
    <source>
        <strain evidence="2">18CBH55</strain>
    </source>
</reference>
<dbReference type="Proteomes" id="UP001145094">
    <property type="component" value="Unassembled WGS sequence"/>
</dbReference>
<evidence type="ECO:0000313" key="2">
    <source>
        <dbReference type="EMBL" id="GLG90454.1"/>
    </source>
</evidence>
<reference evidence="2" key="2">
    <citation type="submission" date="2022-11" db="EMBL/GenBank/DDBJ databases">
        <title>Draft genome sequence of Sellimonas catena strain 18CBH55.</title>
        <authorList>
            <person name="Hisatomi A."/>
            <person name="Ohkuma M."/>
            <person name="Sakamoto M."/>
        </authorList>
    </citation>
    <scope>NUCLEOTIDE SEQUENCE</scope>
    <source>
        <strain evidence="2">18CBH55</strain>
    </source>
</reference>
<evidence type="ECO:0000256" key="1">
    <source>
        <dbReference type="SAM" id="Phobius"/>
    </source>
</evidence>
<comment type="caution">
    <text evidence="2">The sequence shown here is derived from an EMBL/GenBank/DDBJ whole genome shotgun (WGS) entry which is preliminary data.</text>
</comment>
<feature type="transmembrane region" description="Helical" evidence="1">
    <location>
        <begin position="33"/>
        <end position="55"/>
    </location>
</feature>
<evidence type="ECO:0008006" key="4">
    <source>
        <dbReference type="Google" id="ProtNLM"/>
    </source>
</evidence>
<evidence type="ECO:0000313" key="3">
    <source>
        <dbReference type="Proteomes" id="UP001145094"/>
    </source>
</evidence>
<keyword evidence="1" id="KW-1133">Transmembrane helix</keyword>
<feature type="transmembrane region" description="Helical" evidence="1">
    <location>
        <begin position="7"/>
        <end position="27"/>
    </location>
</feature>
<accession>A0A9W6FFN6</accession>
<protein>
    <recommendedName>
        <fullName evidence="4">Glycine zipper family protein</fullName>
    </recommendedName>
</protein>
<reference evidence="2" key="1">
    <citation type="submission" date="2022-11" db="EMBL/GenBank/DDBJ databases">
        <title>Draft genome sequence of Sellimonas catena strain 18CBH55.</title>
        <authorList>
            <person name="Atsushi H."/>
            <person name="Moriya O."/>
            <person name="Mitsuo S."/>
        </authorList>
    </citation>
    <scope>NUCLEOTIDE SEQUENCE</scope>
    <source>
        <strain evidence="2">18CBH55</strain>
    </source>
</reference>
<organism evidence="2 3">
    <name type="scientific">Sellimonas catena</name>
    <dbReference type="NCBI Taxonomy" id="2994035"/>
    <lineage>
        <taxon>Bacteria</taxon>
        <taxon>Bacillati</taxon>
        <taxon>Bacillota</taxon>
        <taxon>Clostridia</taxon>
        <taxon>Lachnospirales</taxon>
        <taxon>Lachnospiraceae</taxon>
        <taxon>Sellimonas</taxon>
    </lineage>
</organism>
<keyword evidence="1" id="KW-0812">Transmembrane</keyword>